<evidence type="ECO:0000313" key="3">
    <source>
        <dbReference type="EMBL" id="MCW1921485.1"/>
    </source>
</evidence>
<dbReference type="InterPro" id="IPR013425">
    <property type="entry name" value="Autotrns_rpt"/>
</dbReference>
<dbReference type="SUPFAM" id="SSF51126">
    <property type="entry name" value="Pectin lyase-like"/>
    <property type="match status" value="2"/>
</dbReference>
<comment type="caution">
    <text evidence="3">The sequence shown here is derived from an EMBL/GenBank/DDBJ whole genome shotgun (WGS) entry which is preliminary data.</text>
</comment>
<evidence type="ECO:0000313" key="4">
    <source>
        <dbReference type="Proteomes" id="UP001320876"/>
    </source>
</evidence>
<evidence type="ECO:0000256" key="1">
    <source>
        <dbReference type="ARBA" id="ARBA00022729"/>
    </source>
</evidence>
<feature type="chain" id="PRO_5046468094" evidence="2">
    <location>
        <begin position="29"/>
        <end position="1634"/>
    </location>
</feature>
<accession>A0ABT3GDV2</accession>
<protein>
    <submittedName>
        <fullName evidence="3">Autotransporter-associated beta strand repeat-containing protein</fullName>
    </submittedName>
</protein>
<evidence type="ECO:0000256" key="2">
    <source>
        <dbReference type="SAM" id="SignalP"/>
    </source>
</evidence>
<feature type="signal peptide" evidence="2">
    <location>
        <begin position="1"/>
        <end position="28"/>
    </location>
</feature>
<dbReference type="InterPro" id="IPR011050">
    <property type="entry name" value="Pectin_lyase_fold/virulence"/>
</dbReference>
<proteinExistence type="predicted"/>
<dbReference type="EMBL" id="JAPDDT010000001">
    <property type="protein sequence ID" value="MCW1921485.1"/>
    <property type="molecule type" value="Genomic_DNA"/>
</dbReference>
<dbReference type="Gene3D" id="2.160.20.20">
    <property type="match status" value="1"/>
</dbReference>
<keyword evidence="4" id="KW-1185">Reference proteome</keyword>
<dbReference type="RefSeq" id="WP_264485594.1">
    <property type="nucleotide sequence ID" value="NZ_JAPDDT010000001.1"/>
</dbReference>
<organism evidence="3 4">
    <name type="scientific">Luteolibacter arcticus</name>
    <dbReference type="NCBI Taxonomy" id="1581411"/>
    <lineage>
        <taxon>Bacteria</taxon>
        <taxon>Pseudomonadati</taxon>
        <taxon>Verrucomicrobiota</taxon>
        <taxon>Verrucomicrobiia</taxon>
        <taxon>Verrucomicrobiales</taxon>
        <taxon>Verrucomicrobiaceae</taxon>
        <taxon>Luteolibacter</taxon>
    </lineage>
</organism>
<dbReference type="Proteomes" id="UP001320876">
    <property type="component" value="Unassembled WGS sequence"/>
</dbReference>
<gene>
    <name evidence="3" type="ORF">OKA05_02905</name>
</gene>
<reference evidence="3 4" key="1">
    <citation type="submission" date="2022-10" db="EMBL/GenBank/DDBJ databases">
        <title>Luteolibacter arcticus strain CCTCC AB 2014275, whole genome shotgun sequencing project.</title>
        <authorList>
            <person name="Zhao G."/>
            <person name="Shen L."/>
        </authorList>
    </citation>
    <scope>NUCLEOTIDE SEQUENCE [LARGE SCALE GENOMIC DNA]</scope>
    <source>
        <strain evidence="3 4">CCTCC AB 2014275</strain>
    </source>
</reference>
<keyword evidence="1 2" id="KW-0732">Signal</keyword>
<sequence>MKTAPIGALTRASLLACASLCATAPLHAAKTWTGAADATWANTANWLEVALPGTTEMVNFTASSAANLTIDTGAARTIRGISLTSPSGAVTIQNNSLTIGSGGIDLSTATQDLTLASAVTLPGVTTQNWQVAAGRTISVPGAITRNPGGAVNFSNSSGAGTINIGSGTVSTRLSYATLNGVDVASLDATKNIANSTAVFTYVNPNGGNISGTVVGIDVQTTTAGATQAYRHSNSLTTSNGVRFNAANTQNTSWTVDTSSAGRVNTTPHIIVTSSVGAQDVIYNGAGGLRANSSGGELFLHQLNPSGSLIFNAPINGNGASSLTKTGPGTVIIASAASYSGETRINEGTLQIGNGGTAGSLAGALVNYGTVAINRSDTFTLGGIISGPGPITKLGTGTVVLGGANTYTGATTVTGGLIGVAALGSLGSTPSVTLDGGGIQWTAPVDISSVPILFGVSGATFDSNGLAISLANPVGTGSSGSLSKKGSGSLSLSAANSYLGGTNVNAGVLLATNVSGSATGTGPVVVNTGGTLGGNGNIDGAVTVTAGGTVAPGTSVGTLTVDSLELQPDSALNFEFGSSNDQITVQNAQGLTISGGAITLLQEGSAVPFASAGTYNLIAYSGTLGGAATNLTVANPQPGFTYNFGTAGGFVTLTIGTPGVVRNWIVNGGGSWTDNANWNGTFPNGTSATANFSTNLSNAATVTLDGMKTVGALTFLSGTNGYTISQGSGGSLIFNNGSNGSSVVNGDGVHTISAPITLTTNTVITTSAADDGLTLSGAISGGGSLTKSGPGFLDLLGSNSFNGSLTLSGGITTFANGGLGNGSLSLAGSKLLWGAGNLQDISNRTISFTSGTIEFDIDGNDVTLANSIGNFGTADLIKSGEGKLTLGGDPSFTGIITLAAGTLQFGTGGSTGLFNGGDIVNNGTLAFNLAGPVEFFGNISGTGSLIHQGTGSLGLTGTGSFTGTTTIPGASSSIILLNGTALQGSTLQYDASGGSISFASNGAATLGALEGNKDLVLNNADETPLGVALTVGGNGASTTYSGKLTGLGSFTKNGGGALTLDNDNNYAGATNLSGVTFPAINKLELPPGGKITTAGVNMGTSTLFLVSGGDLTSSAQSTVDNRGFSTVSGFQLASGTAAFNGGIRTSSTSDGCLIWVAGGSFTASNVTLQRTRSYNALAEGPSSTTPAYTEMDAAVVDGFVVSGGTAAVNGPLVIGTSNSGASAHITGGATTVTGEVTIGNTTNTRWSMLQVSGGSFTSTDTVAGIVMSPNATTTNRSMVKLTGGVASVQRIGFGTATAAAGTGVVWLKGGTLYLGAGGMVQDAPAFTSSLHLTTGTLGATADWSTGLATTLDGSIIVKAADAADVPHNIVLSGTVTGTGSLGKQGGGTLTLSGTYSYSGNTTVSAGTLSLGTGTLSDTGIVDVSATGSAVLNLNFAGTDTVAGFSIDGVAQATGTWGSLASSATHKTARITGTGILNVGGAADPFADWIDDFAVGGLTAKTDDPDRDGLTNLEEFAFDGNPANGTATGKVRSRIETVGADKVLVITLPVRNTATFGGSPSKTATVDDIIYTIEGSNNLTLFDQGVTEIAVSAAGMPTPLTDGWTYHTFRLDGAIGGVTPRGPKGFLRVSAADATP</sequence>
<name>A0ABT3GDV2_9BACT</name>
<dbReference type="Pfam" id="PF12951">
    <property type="entry name" value="PATR"/>
    <property type="match status" value="7"/>
</dbReference>
<dbReference type="InterPro" id="IPR012332">
    <property type="entry name" value="Autotransporter_pectin_lyase_C"/>
</dbReference>
<dbReference type="NCBIfam" id="TIGR02601">
    <property type="entry name" value="autotrns_rpt"/>
    <property type="match status" value="5"/>
</dbReference>